<feature type="compositionally biased region" description="Low complexity" evidence="1">
    <location>
        <begin position="282"/>
        <end position="297"/>
    </location>
</feature>
<feature type="region of interest" description="Disordered" evidence="1">
    <location>
        <begin position="278"/>
        <end position="309"/>
    </location>
</feature>
<evidence type="ECO:0000313" key="3">
    <source>
        <dbReference type="Proteomes" id="UP000274922"/>
    </source>
</evidence>
<dbReference type="EMBL" id="ML014122">
    <property type="protein sequence ID" value="RKP03508.1"/>
    <property type="molecule type" value="Genomic_DNA"/>
</dbReference>
<proteinExistence type="predicted"/>
<keyword evidence="3" id="KW-1185">Reference proteome</keyword>
<feature type="compositionally biased region" description="Basic and acidic residues" evidence="1">
    <location>
        <begin position="298"/>
        <end position="309"/>
    </location>
</feature>
<feature type="compositionally biased region" description="Low complexity" evidence="1">
    <location>
        <begin position="252"/>
        <end position="261"/>
    </location>
</feature>
<evidence type="ECO:0000313" key="2">
    <source>
        <dbReference type="EMBL" id="RKP03508.1"/>
    </source>
</evidence>
<dbReference type="AlphaFoldDB" id="A0A4P9XDG6"/>
<sequence length="990" mass="106382">MPSWTARPAARSTFAAAVAPRLRHAHSDAAPSQAAVRRPPGLMRVPAWRMGPAALAALPAAAAAPSHHAAARRSPVRFPWARSRCGMHTARAAPPAAYPLHRIVIIAASPMQVVPDEAYARTPSDGPDDATDGPHAATVTVTRRRHHRLLAGAIPSRLHLLPRRLQRSLKATLRYLVGMPDTENSHAQQQQADMQCFYENVEHHLANLTVSPLGPSLDADTKANANANPAAAASASANAMGNTTAEAEVKRSAASASHTSHVTEAAASMMDTMVNQASASLARSKTAPAAPSSAQAKSHVDDGSDDRSHPFLQMTAYHSRMPPWMNYRSIAFRQSLVAGEASAGAAGLPPEFFDRALDLIEATCQTAPVTLVDGLDEILSDMAIALSLGRGTAAAGNAWTTVRVPVTYPFIAKPPAHMLVLRAIRLMARQPSVTPARLDAWLMPYTRRSPVVAAALLDFYGHELFARDFAVPFARSLHREMQTLLPAPSQPSCLPLPAQASASASATPMPPIAPAVSLDGPPRSVGAAAGPVAAASVAPTAWPHAHDDRQRLVVDHEHLNDTVSWVLALLTQSADVWDVFLSALVRWECDPATCPPPSHVLVWNAMATLGRSRTLRLSFKNRWFCVRRLQTHFALPTYTSEEEHGRRVVPTAHLASWLWAWVHHAPAAGIVPATAASASASASASARDHMSLWDSWLPEQQYSLQEALLHVQLRHGDYRAAQQLIGVILSGPVAPSTRGWFALAEWALSAASRPTRPTGVLSHDPAAPRRPQRDVIEHTDFGEDPPQIWQMALQALLYGRHDPRRRWPAATSSPGALTADVRAARLERLFTMALRQPHTRWLEDVMMASARDGVPLSAAAEVRLAEWVAAWQAAQARHPPLPPHADARLPRSAPRGLIYPRSSAIPPAVIAHLLQVIRRQSNDAVVQRLAPLTTPSPSPSPSGSSSMALMRLLAMAAPSPPAPENAYPSPLFSQPLLASQPMLADASLAL</sequence>
<organism evidence="2 3">
    <name type="scientific">Caulochytrium protostelioides</name>
    <dbReference type="NCBI Taxonomy" id="1555241"/>
    <lineage>
        <taxon>Eukaryota</taxon>
        <taxon>Fungi</taxon>
        <taxon>Fungi incertae sedis</taxon>
        <taxon>Chytridiomycota</taxon>
        <taxon>Chytridiomycota incertae sedis</taxon>
        <taxon>Chytridiomycetes</taxon>
        <taxon>Caulochytriales</taxon>
        <taxon>Caulochytriaceae</taxon>
        <taxon>Caulochytrium</taxon>
    </lineage>
</organism>
<dbReference type="Proteomes" id="UP000274922">
    <property type="component" value="Unassembled WGS sequence"/>
</dbReference>
<protein>
    <submittedName>
        <fullName evidence="2">Uncharacterized protein</fullName>
    </submittedName>
</protein>
<reference evidence="3" key="1">
    <citation type="journal article" date="2018" name="Nat. Microbiol.">
        <title>Leveraging single-cell genomics to expand the fungal tree of life.</title>
        <authorList>
            <person name="Ahrendt S.R."/>
            <person name="Quandt C.A."/>
            <person name="Ciobanu D."/>
            <person name="Clum A."/>
            <person name="Salamov A."/>
            <person name="Andreopoulos B."/>
            <person name="Cheng J.F."/>
            <person name="Woyke T."/>
            <person name="Pelin A."/>
            <person name="Henrissat B."/>
            <person name="Reynolds N.K."/>
            <person name="Benny G.L."/>
            <person name="Smith M.E."/>
            <person name="James T.Y."/>
            <person name="Grigoriev I.V."/>
        </authorList>
    </citation>
    <scope>NUCLEOTIDE SEQUENCE [LARGE SCALE GENOMIC DNA]</scope>
    <source>
        <strain evidence="3">ATCC 52028</strain>
    </source>
</reference>
<gene>
    <name evidence="2" type="ORF">CXG81DRAFT_23906</name>
</gene>
<feature type="region of interest" description="Disordered" evidence="1">
    <location>
        <begin position="242"/>
        <end position="261"/>
    </location>
</feature>
<accession>A0A4P9XDG6</accession>
<name>A0A4P9XDG6_9FUNG</name>
<evidence type="ECO:0000256" key="1">
    <source>
        <dbReference type="SAM" id="MobiDB-lite"/>
    </source>
</evidence>